<proteinExistence type="predicted"/>
<reference evidence="1" key="1">
    <citation type="submission" date="2015-01" db="EMBL/GenBank/DDBJ databases">
        <title>Transcriptome Assembly of Fopius arisanus.</title>
        <authorList>
            <person name="Geib S."/>
        </authorList>
    </citation>
    <scope>NUCLEOTIDE SEQUENCE</scope>
</reference>
<evidence type="ECO:0000313" key="1">
    <source>
        <dbReference type="EMBL" id="JAG69813.1"/>
    </source>
</evidence>
<sequence>MSKGGEEVDQSGNFWESLHEDLTNIHRIMQDQNRELRNIMSEQTRTKERLTQFRVDGYAINESLLEYEDFADRFTELLGGWGPDHPILCSSVNSTFYEYEGGDEKKAIGRTINAIVDALPEYGRFAQSILEEQERLLSIYKTILELSEDTLRSLIGL</sequence>
<accession>A0A0C9QZI7</accession>
<protein>
    <submittedName>
        <fullName evidence="1">IspE_0 protein</fullName>
    </submittedName>
</protein>
<gene>
    <name evidence="1" type="primary">ispE_0</name>
    <name evidence="1" type="ORF">g.19746</name>
</gene>
<dbReference type="AlphaFoldDB" id="A0A0C9QZI7"/>
<dbReference type="EMBL" id="GBYB01000046">
    <property type="protein sequence ID" value="JAG69813.1"/>
    <property type="molecule type" value="Transcribed_RNA"/>
</dbReference>
<organism evidence="1">
    <name type="scientific">Fopius arisanus</name>
    <dbReference type="NCBI Taxonomy" id="64838"/>
    <lineage>
        <taxon>Eukaryota</taxon>
        <taxon>Metazoa</taxon>
        <taxon>Ecdysozoa</taxon>
        <taxon>Arthropoda</taxon>
        <taxon>Hexapoda</taxon>
        <taxon>Insecta</taxon>
        <taxon>Pterygota</taxon>
        <taxon>Neoptera</taxon>
        <taxon>Endopterygota</taxon>
        <taxon>Hymenoptera</taxon>
        <taxon>Apocrita</taxon>
        <taxon>Ichneumonoidea</taxon>
        <taxon>Braconidae</taxon>
        <taxon>Opiinae</taxon>
        <taxon>Fopius</taxon>
    </lineage>
</organism>
<name>A0A0C9QZI7_9HYME</name>